<dbReference type="NCBIfam" id="NF006731">
    <property type="entry name" value="PRK09262.1"/>
    <property type="match status" value="1"/>
</dbReference>
<name>A0A1H8IUP0_9RHOB</name>
<dbReference type="OrthoDB" id="9812532at2"/>
<dbReference type="GO" id="GO:0019336">
    <property type="term" value="P:phenol-containing compound catabolic process"/>
    <property type="evidence" value="ECO:0007669"/>
    <property type="project" value="UniProtKB-ARBA"/>
</dbReference>
<evidence type="ECO:0000256" key="3">
    <source>
        <dbReference type="ARBA" id="ARBA00011643"/>
    </source>
</evidence>
<dbReference type="AlphaFoldDB" id="A0A1H8IUP0"/>
<sequence length="234" mass="24336">MTTGKVVRHINRAEASVIKGLAAAGVATVHEAQDRSGVMVSHMRAIVAGVAMGGSAVTALCAPGDNWMLHVAIELMQPGDVLVVSTTSSSMDGFFGDVLADYVRARGGAGVILDTGVRDVGVLRASRFPVWARAISAQGTVKETLGAVNVPLICGGQRVVPGDVICGDDDGVVVVPRAKAQDVLAAAQARVEKEDAMRAALRAGGHTLDMMGLRDKAEQRGLHYIDGPVDWSDD</sequence>
<feature type="binding site" evidence="9">
    <location>
        <position position="118"/>
    </location>
    <ligand>
        <name>substrate</name>
    </ligand>
</feature>
<dbReference type="Proteomes" id="UP000199585">
    <property type="component" value="Unassembled WGS sequence"/>
</dbReference>
<evidence type="ECO:0000256" key="6">
    <source>
        <dbReference type="ARBA" id="ARBA00022842"/>
    </source>
</evidence>
<comment type="similarity">
    <text evidence="8">Belongs to the LigK/PcmE family.</text>
</comment>
<keyword evidence="7" id="KW-0456">Lyase</keyword>
<accession>A0A1H8IUP0</accession>
<dbReference type="SUPFAM" id="SSF89562">
    <property type="entry name" value="RraA-like"/>
    <property type="match status" value="1"/>
</dbReference>
<dbReference type="GO" id="GO:0046872">
    <property type="term" value="F:metal ion binding"/>
    <property type="evidence" value="ECO:0007669"/>
    <property type="project" value="UniProtKB-KW"/>
</dbReference>
<organism evidence="10 11">
    <name type="scientific">Loktanella fryxellensis</name>
    <dbReference type="NCBI Taxonomy" id="245187"/>
    <lineage>
        <taxon>Bacteria</taxon>
        <taxon>Pseudomonadati</taxon>
        <taxon>Pseudomonadota</taxon>
        <taxon>Alphaproteobacteria</taxon>
        <taxon>Rhodobacterales</taxon>
        <taxon>Roseobacteraceae</taxon>
        <taxon>Loktanella</taxon>
    </lineage>
</organism>
<dbReference type="PANTHER" id="PTHR33254">
    <property type="entry name" value="4-HYDROXY-4-METHYL-2-OXOGLUTARATE ALDOLASE 3-RELATED"/>
    <property type="match status" value="1"/>
</dbReference>
<gene>
    <name evidence="10" type="ORF">SAMN04488003_12911</name>
</gene>
<dbReference type="InterPro" id="IPR005493">
    <property type="entry name" value="RraA/RraA-like"/>
</dbReference>
<reference evidence="10 11" key="1">
    <citation type="submission" date="2016-10" db="EMBL/GenBank/DDBJ databases">
        <authorList>
            <person name="de Groot N.N."/>
        </authorList>
    </citation>
    <scope>NUCLEOTIDE SEQUENCE [LARGE SCALE GENOMIC DNA]</scope>
    <source>
        <strain evidence="10 11">DSM 16213</strain>
    </source>
</reference>
<evidence type="ECO:0000256" key="8">
    <source>
        <dbReference type="ARBA" id="ARBA00061585"/>
    </source>
</evidence>
<dbReference type="STRING" id="245187.SAMN04488003_12911"/>
<evidence type="ECO:0000256" key="7">
    <source>
        <dbReference type="ARBA" id="ARBA00023239"/>
    </source>
</evidence>
<evidence type="ECO:0000256" key="4">
    <source>
        <dbReference type="ARBA" id="ARBA00012213"/>
    </source>
</evidence>
<feature type="binding site" evidence="9">
    <location>
        <begin position="96"/>
        <end position="99"/>
    </location>
    <ligand>
        <name>substrate</name>
    </ligand>
</feature>
<dbReference type="GO" id="GO:0072329">
    <property type="term" value="P:monocarboxylic acid catabolic process"/>
    <property type="evidence" value="ECO:0007669"/>
    <property type="project" value="UniProtKB-ARBA"/>
</dbReference>
<evidence type="ECO:0000313" key="10">
    <source>
        <dbReference type="EMBL" id="SEN72294.1"/>
    </source>
</evidence>
<dbReference type="InterPro" id="IPR036704">
    <property type="entry name" value="RraA/RraA-like_sf"/>
</dbReference>
<comment type="cofactor">
    <cofactor evidence="2 9">
        <name>Mg(2+)</name>
        <dbReference type="ChEBI" id="CHEBI:18420"/>
    </cofactor>
</comment>
<feature type="binding site" evidence="9">
    <location>
        <position position="119"/>
    </location>
    <ligand>
        <name>Mg(2+)</name>
        <dbReference type="ChEBI" id="CHEBI:18420"/>
    </ligand>
</feature>
<dbReference type="RefSeq" id="WP_089905372.1">
    <property type="nucleotide sequence ID" value="NZ_FOCI01000029.1"/>
</dbReference>
<dbReference type="FunFam" id="3.50.30.40:FF:000002">
    <property type="entry name" value="4-carboxy-4-hydroxy-2-oxoadipate aldolase/oxaloacetate decarboxylase"/>
    <property type="match status" value="1"/>
</dbReference>
<comment type="subunit">
    <text evidence="3">Homohexamer.</text>
</comment>
<comment type="catalytic activity">
    <reaction evidence="1">
        <text>4-hydroxy-4-methyl-2-oxoglutarate = 2 pyruvate</text>
        <dbReference type="Rhea" id="RHEA:22748"/>
        <dbReference type="ChEBI" id="CHEBI:15361"/>
        <dbReference type="ChEBI" id="CHEBI:58276"/>
        <dbReference type="EC" id="4.1.3.17"/>
    </reaction>
</comment>
<dbReference type="EMBL" id="FOCI01000029">
    <property type="protein sequence ID" value="SEN72294.1"/>
    <property type="molecule type" value="Genomic_DNA"/>
</dbReference>
<evidence type="ECO:0000313" key="11">
    <source>
        <dbReference type="Proteomes" id="UP000199585"/>
    </source>
</evidence>
<proteinExistence type="inferred from homology"/>
<protein>
    <recommendedName>
        <fullName evidence="4">4-hydroxy-4-methyl-2-oxoglutarate aldolase</fullName>
        <ecNumber evidence="4">4.1.3.17</ecNumber>
    </recommendedName>
</protein>
<evidence type="ECO:0000256" key="2">
    <source>
        <dbReference type="ARBA" id="ARBA00001946"/>
    </source>
</evidence>
<dbReference type="PANTHER" id="PTHR33254:SF16">
    <property type="entry name" value="BLR3842 PROTEIN"/>
    <property type="match status" value="1"/>
</dbReference>
<dbReference type="GO" id="GO:0047443">
    <property type="term" value="F:4-hydroxy-4-methyl-2-oxoglutarate aldolase activity"/>
    <property type="evidence" value="ECO:0007669"/>
    <property type="project" value="UniProtKB-EC"/>
</dbReference>
<dbReference type="CDD" id="cd16841">
    <property type="entry name" value="RraA_family"/>
    <property type="match status" value="1"/>
</dbReference>
<dbReference type="Gene3D" id="3.50.30.40">
    <property type="entry name" value="Ribonuclease E inhibitor RraA/RraA-like"/>
    <property type="match status" value="1"/>
</dbReference>
<evidence type="ECO:0000256" key="5">
    <source>
        <dbReference type="ARBA" id="ARBA00022723"/>
    </source>
</evidence>
<dbReference type="Pfam" id="PF03737">
    <property type="entry name" value="RraA-like"/>
    <property type="match status" value="1"/>
</dbReference>
<dbReference type="EC" id="4.1.3.17" evidence="4"/>
<keyword evidence="11" id="KW-1185">Reference proteome</keyword>
<evidence type="ECO:0000256" key="1">
    <source>
        <dbReference type="ARBA" id="ARBA00001342"/>
    </source>
</evidence>
<keyword evidence="6 9" id="KW-0460">Magnesium</keyword>
<dbReference type="GO" id="GO:0042537">
    <property type="term" value="P:benzene-containing compound metabolic process"/>
    <property type="evidence" value="ECO:0007669"/>
    <property type="project" value="UniProtKB-ARBA"/>
</dbReference>
<keyword evidence="5 9" id="KW-0479">Metal-binding</keyword>
<evidence type="ECO:0000256" key="9">
    <source>
        <dbReference type="PIRSR" id="PIRSR605493-1"/>
    </source>
</evidence>